<feature type="non-terminal residue" evidence="2">
    <location>
        <position position="1"/>
    </location>
</feature>
<evidence type="ECO:0000256" key="1">
    <source>
        <dbReference type="SAM" id="MobiDB-lite"/>
    </source>
</evidence>
<dbReference type="EMBL" id="KQ982244">
    <property type="protein sequence ID" value="KYQ58838.1"/>
    <property type="molecule type" value="Genomic_DNA"/>
</dbReference>
<keyword evidence="3" id="KW-1185">Reference proteome</keyword>
<evidence type="ECO:0000313" key="3">
    <source>
        <dbReference type="Proteomes" id="UP000075809"/>
    </source>
</evidence>
<dbReference type="Proteomes" id="UP000075809">
    <property type="component" value="Unassembled WGS sequence"/>
</dbReference>
<dbReference type="AlphaFoldDB" id="A0A151XEY8"/>
<name>A0A151XEY8_9HYME</name>
<proteinExistence type="predicted"/>
<gene>
    <name evidence="2" type="ORF">ALC60_02151</name>
</gene>
<protein>
    <submittedName>
        <fullName evidence="2">Uncharacterized protein</fullName>
    </submittedName>
</protein>
<organism evidence="2 3">
    <name type="scientific">Mycetomoellerius zeteki</name>
    <dbReference type="NCBI Taxonomy" id="64791"/>
    <lineage>
        <taxon>Eukaryota</taxon>
        <taxon>Metazoa</taxon>
        <taxon>Ecdysozoa</taxon>
        <taxon>Arthropoda</taxon>
        <taxon>Hexapoda</taxon>
        <taxon>Insecta</taxon>
        <taxon>Pterygota</taxon>
        <taxon>Neoptera</taxon>
        <taxon>Endopterygota</taxon>
        <taxon>Hymenoptera</taxon>
        <taxon>Apocrita</taxon>
        <taxon>Aculeata</taxon>
        <taxon>Formicoidea</taxon>
        <taxon>Formicidae</taxon>
        <taxon>Myrmicinae</taxon>
        <taxon>Mycetomoellerius</taxon>
    </lineage>
</organism>
<feature type="region of interest" description="Disordered" evidence="1">
    <location>
        <begin position="158"/>
        <end position="179"/>
    </location>
</feature>
<accession>A0A151XEY8</accession>
<sequence>NVEIIDHKFLVLGHSFLPNDRDFGVVEMSLKKNNLLFVPQDYYNVIKKCRKGNNFILNEMKQEDFISTRFLEDAVFKRVKNSNGETINWLKICWMRFLRNEPYKIFYKISMDENAEFKILDLLPRRGRPRKFENIVLTPLYKNIRQIGRRIDEETRCRNEKEKERERKSEREIKRQRMGDEGAFPVRSVEKGDRGSYGVVVWVC</sequence>
<evidence type="ECO:0000313" key="2">
    <source>
        <dbReference type="EMBL" id="KYQ58838.1"/>
    </source>
</evidence>
<reference evidence="2 3" key="1">
    <citation type="submission" date="2015-09" db="EMBL/GenBank/DDBJ databases">
        <title>Trachymyrmex zeteki WGS genome.</title>
        <authorList>
            <person name="Nygaard S."/>
            <person name="Hu H."/>
            <person name="Boomsma J."/>
            <person name="Zhang G."/>
        </authorList>
    </citation>
    <scope>NUCLEOTIDE SEQUENCE [LARGE SCALE GENOMIC DNA]</scope>
    <source>
        <strain evidence="2">Tzet28-1</strain>
        <tissue evidence="2">Whole body</tissue>
    </source>
</reference>